<dbReference type="InterPro" id="IPR050109">
    <property type="entry name" value="HTH-type_TetR-like_transc_reg"/>
</dbReference>
<dbReference type="InterPro" id="IPR009057">
    <property type="entry name" value="Homeodomain-like_sf"/>
</dbReference>
<keyword evidence="7" id="KW-1185">Reference proteome</keyword>
<dbReference type="PROSITE" id="PS50977">
    <property type="entry name" value="HTH_TETR_2"/>
    <property type="match status" value="1"/>
</dbReference>
<feature type="domain" description="HTH tetR-type" evidence="5">
    <location>
        <begin position="8"/>
        <end position="67"/>
    </location>
</feature>
<dbReference type="PRINTS" id="PR00455">
    <property type="entry name" value="HTHTETR"/>
</dbReference>
<protein>
    <submittedName>
        <fullName evidence="6">TetR/AcrR family transcriptional regulator</fullName>
    </submittedName>
</protein>
<accession>A0ABN1D0S1</accession>
<organism evidence="6 7">
    <name type="scientific">Saccharopolyspora erythraea</name>
    <name type="common">Streptomyces erythraeus</name>
    <dbReference type="NCBI Taxonomy" id="1836"/>
    <lineage>
        <taxon>Bacteria</taxon>
        <taxon>Bacillati</taxon>
        <taxon>Actinomycetota</taxon>
        <taxon>Actinomycetes</taxon>
        <taxon>Pseudonocardiales</taxon>
        <taxon>Pseudonocardiaceae</taxon>
        <taxon>Saccharopolyspora</taxon>
    </lineage>
</organism>
<sequence length="210" mass="23116">MAAPGKTVSYDDRVIAAAREVFGEQGFAAPMSEVAKRAGVGVASVYRRYPSKQALAEAVRMASLRRIIAEAEAALSEESDAWAALVRFMSRCLGAETPIGTVLPPVDELHVHSDEFLLLQDRMAELVERIVTAAQRSGAMRADVHWTDIPLLFKHLNPKLPIGEDRRAELRARYLTLVLQGLRDDRAGPLPTPAPDVDEWRAMCDSRARG</sequence>
<comment type="caution">
    <text evidence="6">The sequence shown here is derived from an EMBL/GenBank/DDBJ whole genome shotgun (WGS) entry which is preliminary data.</text>
</comment>
<evidence type="ECO:0000256" key="4">
    <source>
        <dbReference type="PROSITE-ProRule" id="PRU00335"/>
    </source>
</evidence>
<dbReference type="PANTHER" id="PTHR30055:SF234">
    <property type="entry name" value="HTH-TYPE TRANSCRIPTIONAL REGULATOR BETI"/>
    <property type="match status" value="1"/>
</dbReference>
<dbReference type="RefSeq" id="WP_009944538.1">
    <property type="nucleotide sequence ID" value="NZ_BAAAGS010000020.1"/>
</dbReference>
<dbReference type="EMBL" id="BAAAGS010000020">
    <property type="protein sequence ID" value="GAA0531120.1"/>
    <property type="molecule type" value="Genomic_DNA"/>
</dbReference>
<dbReference type="SUPFAM" id="SSF48498">
    <property type="entry name" value="Tetracyclin repressor-like, C-terminal domain"/>
    <property type="match status" value="1"/>
</dbReference>
<reference evidence="6 7" key="1">
    <citation type="journal article" date="2019" name="Int. J. Syst. Evol. Microbiol.">
        <title>The Global Catalogue of Microorganisms (GCM) 10K type strain sequencing project: providing services to taxonomists for standard genome sequencing and annotation.</title>
        <authorList>
            <consortium name="The Broad Institute Genomics Platform"/>
            <consortium name="The Broad Institute Genome Sequencing Center for Infectious Disease"/>
            <person name="Wu L."/>
            <person name="Ma J."/>
        </authorList>
    </citation>
    <scope>NUCLEOTIDE SEQUENCE [LARGE SCALE GENOMIC DNA]</scope>
    <source>
        <strain evidence="6 7">JCM 10303</strain>
    </source>
</reference>
<dbReference type="InterPro" id="IPR001647">
    <property type="entry name" value="HTH_TetR"/>
</dbReference>
<dbReference type="SUPFAM" id="SSF46689">
    <property type="entry name" value="Homeodomain-like"/>
    <property type="match status" value="1"/>
</dbReference>
<keyword evidence="1" id="KW-0805">Transcription regulation</keyword>
<dbReference type="PANTHER" id="PTHR30055">
    <property type="entry name" value="HTH-TYPE TRANSCRIPTIONAL REGULATOR RUTR"/>
    <property type="match status" value="1"/>
</dbReference>
<dbReference type="InterPro" id="IPR049445">
    <property type="entry name" value="TetR_SbtR-like_C"/>
</dbReference>
<dbReference type="InterPro" id="IPR036271">
    <property type="entry name" value="Tet_transcr_reg_TetR-rel_C_sf"/>
</dbReference>
<evidence type="ECO:0000256" key="3">
    <source>
        <dbReference type="ARBA" id="ARBA00023163"/>
    </source>
</evidence>
<evidence type="ECO:0000313" key="7">
    <source>
        <dbReference type="Proteomes" id="UP001500729"/>
    </source>
</evidence>
<proteinExistence type="predicted"/>
<evidence type="ECO:0000259" key="5">
    <source>
        <dbReference type="PROSITE" id="PS50977"/>
    </source>
</evidence>
<name>A0ABN1D0S1_SACER</name>
<evidence type="ECO:0000313" key="6">
    <source>
        <dbReference type="EMBL" id="GAA0531120.1"/>
    </source>
</evidence>
<feature type="DNA-binding region" description="H-T-H motif" evidence="4">
    <location>
        <begin position="30"/>
        <end position="49"/>
    </location>
</feature>
<dbReference type="Proteomes" id="UP001500729">
    <property type="component" value="Unassembled WGS sequence"/>
</dbReference>
<evidence type="ECO:0000256" key="1">
    <source>
        <dbReference type="ARBA" id="ARBA00023015"/>
    </source>
</evidence>
<gene>
    <name evidence="6" type="ORF">GCM10009533_32870</name>
</gene>
<evidence type="ECO:0000256" key="2">
    <source>
        <dbReference type="ARBA" id="ARBA00023125"/>
    </source>
</evidence>
<keyword evidence="2 4" id="KW-0238">DNA-binding</keyword>
<dbReference type="Gene3D" id="1.10.357.10">
    <property type="entry name" value="Tetracycline Repressor, domain 2"/>
    <property type="match status" value="1"/>
</dbReference>
<dbReference type="Pfam" id="PF21597">
    <property type="entry name" value="TetR_C_43"/>
    <property type="match status" value="1"/>
</dbReference>
<dbReference type="Pfam" id="PF00440">
    <property type="entry name" value="TetR_N"/>
    <property type="match status" value="1"/>
</dbReference>
<keyword evidence="3" id="KW-0804">Transcription</keyword>